<organism evidence="1 2">
    <name type="scientific">Smittium culicis</name>
    <dbReference type="NCBI Taxonomy" id="133412"/>
    <lineage>
        <taxon>Eukaryota</taxon>
        <taxon>Fungi</taxon>
        <taxon>Fungi incertae sedis</taxon>
        <taxon>Zoopagomycota</taxon>
        <taxon>Kickxellomycotina</taxon>
        <taxon>Harpellomycetes</taxon>
        <taxon>Harpellales</taxon>
        <taxon>Legeriomycetaceae</taxon>
        <taxon>Smittium</taxon>
    </lineage>
</organism>
<gene>
    <name evidence="1" type="ORF">AYI70_g600</name>
</gene>
<evidence type="ECO:0000313" key="1">
    <source>
        <dbReference type="EMBL" id="OMJ25871.1"/>
    </source>
</evidence>
<comment type="caution">
    <text evidence="1">The sequence shown here is derived from an EMBL/GenBank/DDBJ whole genome shotgun (WGS) entry which is preliminary data.</text>
</comment>
<sequence length="29" mass="3454">MRRYSPGETAILKEHIKELHNNNYARPSK</sequence>
<dbReference type="Proteomes" id="UP000187283">
    <property type="component" value="Unassembled WGS sequence"/>
</dbReference>
<name>A0A1R1YG23_9FUNG</name>
<evidence type="ECO:0000313" key="2">
    <source>
        <dbReference type="Proteomes" id="UP000187283"/>
    </source>
</evidence>
<proteinExistence type="predicted"/>
<reference evidence="1 2" key="1">
    <citation type="submission" date="2017-01" db="EMBL/GenBank/DDBJ databases">
        <authorList>
            <person name="Mah S.A."/>
            <person name="Swanson W.J."/>
            <person name="Moy G.W."/>
            <person name="Vacquier V.D."/>
        </authorList>
    </citation>
    <scope>NUCLEOTIDE SEQUENCE [LARGE SCALE GENOMIC DNA]</scope>
    <source>
        <strain evidence="1 2">GSMNP</strain>
    </source>
</reference>
<protein>
    <submittedName>
        <fullName evidence="1">Uncharacterized protein</fullName>
    </submittedName>
</protein>
<feature type="non-terminal residue" evidence="1">
    <location>
        <position position="29"/>
    </location>
</feature>
<accession>A0A1R1YG23</accession>
<keyword evidence="2" id="KW-1185">Reference proteome</keyword>
<dbReference type="EMBL" id="LSSN01000100">
    <property type="protein sequence ID" value="OMJ25871.1"/>
    <property type="molecule type" value="Genomic_DNA"/>
</dbReference>
<dbReference type="AlphaFoldDB" id="A0A1R1YG23"/>